<gene>
    <name evidence="2" type="ORF">GMARGA_LOCUS36581</name>
</gene>
<organism evidence="2 3">
    <name type="scientific">Gigaspora margarita</name>
    <dbReference type="NCBI Taxonomy" id="4874"/>
    <lineage>
        <taxon>Eukaryota</taxon>
        <taxon>Fungi</taxon>
        <taxon>Fungi incertae sedis</taxon>
        <taxon>Mucoromycota</taxon>
        <taxon>Glomeromycotina</taxon>
        <taxon>Glomeromycetes</taxon>
        <taxon>Diversisporales</taxon>
        <taxon>Gigasporaceae</taxon>
        <taxon>Gigaspora</taxon>
    </lineage>
</organism>
<name>A0ABN7WYD6_GIGMA</name>
<keyword evidence="3" id="KW-1185">Reference proteome</keyword>
<dbReference type="Proteomes" id="UP000789901">
    <property type="component" value="Unassembled WGS sequence"/>
</dbReference>
<feature type="non-terminal residue" evidence="2">
    <location>
        <position position="1"/>
    </location>
</feature>
<dbReference type="EMBL" id="CAJVQB010072655">
    <property type="protein sequence ID" value="CAG8843510.1"/>
    <property type="molecule type" value="Genomic_DNA"/>
</dbReference>
<evidence type="ECO:0000313" key="2">
    <source>
        <dbReference type="EMBL" id="CAG8843510.1"/>
    </source>
</evidence>
<sequence length="53" mass="6144">VNTSIEALKFEYADSDFIKENFNDKGLLEEDFSNNDFDDNKESFEPQAVTSKF</sequence>
<feature type="region of interest" description="Disordered" evidence="1">
    <location>
        <begin position="33"/>
        <end position="53"/>
    </location>
</feature>
<protein>
    <submittedName>
        <fullName evidence="2">4476_t:CDS:1</fullName>
    </submittedName>
</protein>
<accession>A0ABN7WYD6</accession>
<evidence type="ECO:0000313" key="3">
    <source>
        <dbReference type="Proteomes" id="UP000789901"/>
    </source>
</evidence>
<evidence type="ECO:0000256" key="1">
    <source>
        <dbReference type="SAM" id="MobiDB-lite"/>
    </source>
</evidence>
<reference evidence="2 3" key="1">
    <citation type="submission" date="2021-06" db="EMBL/GenBank/DDBJ databases">
        <authorList>
            <person name="Kallberg Y."/>
            <person name="Tangrot J."/>
            <person name="Rosling A."/>
        </authorList>
    </citation>
    <scope>NUCLEOTIDE SEQUENCE [LARGE SCALE GENOMIC DNA]</scope>
    <source>
        <strain evidence="2 3">120-4 pot B 10/14</strain>
    </source>
</reference>
<comment type="caution">
    <text evidence="2">The sequence shown here is derived from an EMBL/GenBank/DDBJ whole genome shotgun (WGS) entry which is preliminary data.</text>
</comment>
<proteinExistence type="predicted"/>